<dbReference type="Proteomes" id="UP000256970">
    <property type="component" value="Unassembled WGS sequence"/>
</dbReference>
<evidence type="ECO:0000313" key="1">
    <source>
        <dbReference type="EMBL" id="SZX65233.1"/>
    </source>
</evidence>
<gene>
    <name evidence="1" type="ORF">BQ4739_LOCUS5679</name>
</gene>
<organism evidence="1 2">
    <name type="scientific">Tetradesmus obliquus</name>
    <name type="common">Green alga</name>
    <name type="synonym">Acutodesmus obliquus</name>
    <dbReference type="NCBI Taxonomy" id="3088"/>
    <lineage>
        <taxon>Eukaryota</taxon>
        <taxon>Viridiplantae</taxon>
        <taxon>Chlorophyta</taxon>
        <taxon>core chlorophytes</taxon>
        <taxon>Chlorophyceae</taxon>
        <taxon>CS clade</taxon>
        <taxon>Sphaeropleales</taxon>
        <taxon>Scenedesmaceae</taxon>
        <taxon>Tetradesmus</taxon>
    </lineage>
</organism>
<protein>
    <submittedName>
        <fullName evidence="1">Uncharacterized protein</fullName>
    </submittedName>
</protein>
<sequence length="293" mass="30674">MSRAMLQQQYGLHCPVALQFSRATDLVQWPSLKYVSFRCSCASPTSQPHLASRAAAAAARSSRRRHTTAARTAAAAQQQQPEIDNTDDEELQPQQLLAAMSATRSYSQLSAFVQSQAGVFLGSPLCVYALLHAVQLRGTLSDEAVGKGSLATEDKVLAQMELVESLLESLCDAAEQHVAQLPLPTQATLALALAQLDYYHGPLYSAISIAVLAELADKQPLQAAEDHTDSSDNITSNTAAGLGVSDGVAAGGRSVALAGLPPGLVPGVLLSLAVAMSLNGHHDGPLLDELAGQ</sequence>
<proteinExistence type="predicted"/>
<reference evidence="1 2" key="1">
    <citation type="submission" date="2016-10" db="EMBL/GenBank/DDBJ databases">
        <authorList>
            <person name="Cai Z."/>
        </authorList>
    </citation>
    <scope>NUCLEOTIDE SEQUENCE [LARGE SCALE GENOMIC DNA]</scope>
</reference>
<feature type="non-terminal residue" evidence="1">
    <location>
        <position position="293"/>
    </location>
</feature>
<name>A0A383VJV8_TETOB</name>
<evidence type="ECO:0000313" key="2">
    <source>
        <dbReference type="Proteomes" id="UP000256970"/>
    </source>
</evidence>
<keyword evidence="2" id="KW-1185">Reference proteome</keyword>
<dbReference type="AlphaFoldDB" id="A0A383VJV8"/>
<accession>A0A383VJV8</accession>
<dbReference type="EMBL" id="FNXT01000573">
    <property type="protein sequence ID" value="SZX65233.1"/>
    <property type="molecule type" value="Genomic_DNA"/>
</dbReference>